<comment type="function">
    <text evidence="4 5">Removes the 2'-phosphate from RNA via an intermediate in which the phosphate is ADP-ribosylated by NAD followed by a presumed transesterification to release the RNA and generate ADP-ribose 1''-2''-cyclic phosphate (APPR&gt;P). May function as an ADP-ribosylase.</text>
</comment>
<dbReference type="Pfam" id="PF01885">
    <property type="entry name" value="PTS_2-RNA"/>
    <property type="match status" value="1"/>
</dbReference>
<sequence>MKNKKISKYLSLILRHKPELANVQLDAQGWVQIEELIENSKDFSLSYELIQSIVNSNDKQRFAISEDGKKIRANQGHSVQVELGLAPITPPDILYHGTATRFMRSIKQSGLIKGERHHVHLTESKQTAIAVGERYGNAVLLGIKANSMFQLGAKFYKTQNNVWLVDHVPADKLLFDR</sequence>
<protein>
    <recommendedName>
        <fullName evidence="5">Probable RNA 2'-phosphotransferase</fullName>
        <ecNumber evidence="5">2.7.1.-</ecNumber>
    </recommendedName>
</protein>
<dbReference type="Gene3D" id="1.10.10.970">
    <property type="entry name" value="RNA 2'-phosphotransferase, Tpt1/KptA family, N-terminal domain"/>
    <property type="match status" value="1"/>
</dbReference>
<dbReference type="EC" id="2.7.1.-" evidence="5"/>
<name>A0ABT7EK00_9GAMM</name>
<evidence type="ECO:0000256" key="3">
    <source>
        <dbReference type="ARBA" id="ARBA00023027"/>
    </source>
</evidence>
<evidence type="ECO:0000313" key="7">
    <source>
        <dbReference type="Proteomes" id="UP001231915"/>
    </source>
</evidence>
<gene>
    <name evidence="5" type="primary">kptA</name>
    <name evidence="6" type="ORF">QNM18_09980</name>
</gene>
<keyword evidence="2 5" id="KW-0808">Transferase</keyword>
<keyword evidence="7" id="KW-1185">Reference proteome</keyword>
<dbReference type="RefSeq" id="WP_284137088.1">
    <property type="nucleotide sequence ID" value="NZ_JASJUT010000003.1"/>
</dbReference>
<evidence type="ECO:0000256" key="4">
    <source>
        <dbReference type="ARBA" id="ARBA00025212"/>
    </source>
</evidence>
<evidence type="ECO:0000256" key="5">
    <source>
        <dbReference type="HAMAP-Rule" id="MF_00299"/>
    </source>
</evidence>
<dbReference type="InterPro" id="IPR042080">
    <property type="entry name" value="RNA_2'-PTrans_N"/>
</dbReference>
<evidence type="ECO:0000256" key="2">
    <source>
        <dbReference type="ARBA" id="ARBA00022679"/>
    </source>
</evidence>
<dbReference type="PANTHER" id="PTHR12684:SF2">
    <property type="entry name" value="TRNA 2'-PHOSPHOTRANSFERASE 1"/>
    <property type="match status" value="1"/>
</dbReference>
<reference evidence="6 7" key="1">
    <citation type="submission" date="2023-05" db="EMBL/GenBank/DDBJ databases">
        <title>Pseudoalteromonas ardens sp. nov., Pseudoalteromonas obscura sp. nov., and Pseudoalteromonas umbrosa sp. nov., isolated from the coral Montipora capitata.</title>
        <authorList>
            <person name="Thomas E.M."/>
            <person name="Smith E.M."/>
            <person name="Papke E."/>
            <person name="Shlafstein M.D."/>
            <person name="Oline D.K."/>
            <person name="Videau P."/>
            <person name="Saw J.H."/>
            <person name="Strangman W.K."/>
            <person name="Ushijima B."/>
        </authorList>
    </citation>
    <scope>NUCLEOTIDE SEQUENCE [LARGE SCALE GENOMIC DNA]</scope>
    <source>
        <strain evidence="6 7">P94</strain>
    </source>
</reference>
<keyword evidence="3 5" id="KW-0520">NAD</keyword>
<dbReference type="InterPro" id="IPR022928">
    <property type="entry name" value="RNA_2'-PTrans_KptA"/>
</dbReference>
<comment type="similarity">
    <text evidence="1 5">Belongs to the KptA/TPT1 family.</text>
</comment>
<dbReference type="Proteomes" id="UP001231915">
    <property type="component" value="Unassembled WGS sequence"/>
</dbReference>
<dbReference type="Gene3D" id="3.20.170.30">
    <property type="match status" value="1"/>
</dbReference>
<proteinExistence type="inferred from homology"/>
<dbReference type="HAMAP" id="MF_00299">
    <property type="entry name" value="KptA"/>
    <property type="match status" value="1"/>
</dbReference>
<dbReference type="InterPro" id="IPR002745">
    <property type="entry name" value="Ptrans_KptA/Tpt1"/>
</dbReference>
<comment type="caution">
    <text evidence="6">The sequence shown here is derived from an EMBL/GenBank/DDBJ whole genome shotgun (WGS) entry which is preliminary data.</text>
</comment>
<dbReference type="PANTHER" id="PTHR12684">
    <property type="entry name" value="PUTATIVE PHOSPHOTRANSFERASE"/>
    <property type="match status" value="1"/>
</dbReference>
<dbReference type="SUPFAM" id="SSF56399">
    <property type="entry name" value="ADP-ribosylation"/>
    <property type="match status" value="1"/>
</dbReference>
<accession>A0ABT7EK00</accession>
<dbReference type="EMBL" id="JASJUT010000003">
    <property type="protein sequence ID" value="MDK2595372.1"/>
    <property type="molecule type" value="Genomic_DNA"/>
</dbReference>
<evidence type="ECO:0000313" key="6">
    <source>
        <dbReference type="EMBL" id="MDK2595372.1"/>
    </source>
</evidence>
<evidence type="ECO:0000256" key="1">
    <source>
        <dbReference type="ARBA" id="ARBA00009836"/>
    </source>
</evidence>
<dbReference type="InterPro" id="IPR042081">
    <property type="entry name" value="RNA_2'-PTrans_C"/>
</dbReference>
<organism evidence="6 7">
    <name type="scientific">Pseudoalteromonas obscura</name>
    <dbReference type="NCBI Taxonomy" id="3048491"/>
    <lineage>
        <taxon>Bacteria</taxon>
        <taxon>Pseudomonadati</taxon>
        <taxon>Pseudomonadota</taxon>
        <taxon>Gammaproteobacteria</taxon>
        <taxon>Alteromonadales</taxon>
        <taxon>Pseudoalteromonadaceae</taxon>
        <taxon>Pseudoalteromonas</taxon>
    </lineage>
</organism>